<dbReference type="InterPro" id="IPR014721">
    <property type="entry name" value="Ribsml_uS5_D2-typ_fold_subgr"/>
</dbReference>
<sequence>MKQPIRNIAILAHVDAGKTTLSERILFAAGEIHRPGRVEDGLATMDYMPEEKERGITIESGVAHFEWKNTWFNFIDTPGHVDFGAEVDMALTAVEGAVLVVSAASGVETQTLASFRKLRESRVRTILFVNKLDNPDYSLDETLINIEETLGVRPVLMSVPQFKNGKMCAMLDVLSQSRLVHSESGAEVLDDGWESDASAAEERALLKKYYDEAVEFASNFDDEILSLALENKPVPPKMLLRGLKALAASDEYVICYAGSALEGFGIRSLVTALSFFLPEVPTFGENELGQVVRLRHFRGVGEISLFRSHVDLLRRDWPAGFEFSRLKANMLLPVDEIRSGDIYAMVSPFETELGQVIRLDGCGMCSESAERDAAGNVVENAALNGNTAGTATGNAAPNGNAAPSISENYLPLLQTRVECVRTEDYAHVERSLSVLARMDPSFRVQKDDGGFWYLHTVGEVQLDVLLARLKREFGCEVRAGSPEVRWQERLCREVGPAENTFQIGPHKMSISISASPLEGDAHDIRLSAEFMEKAPIEILAGVRSALLESTEVGVLGKGPLVGVRFEVHRFEWTEGALPPMIKKCCADAVAKLVKPADVQLYEPVMELSLECPVNFAGLVTGDIQAREGKVKEIEGDGKTHFLKADVPLRKIFGYATGVRSISKGTALYSMKLLGYRPATV</sequence>
<evidence type="ECO:0000313" key="7">
    <source>
        <dbReference type="EMBL" id="SUQ24392.1"/>
    </source>
</evidence>
<dbReference type="InterPro" id="IPR005225">
    <property type="entry name" value="Small_GTP-bd"/>
</dbReference>
<dbReference type="InterPro" id="IPR041095">
    <property type="entry name" value="EFG_II"/>
</dbReference>
<evidence type="ECO:0000256" key="1">
    <source>
        <dbReference type="ARBA" id="ARBA00022741"/>
    </source>
</evidence>
<dbReference type="InterPro" id="IPR035649">
    <property type="entry name" value="EFG_V"/>
</dbReference>
<dbReference type="SMART" id="SM00838">
    <property type="entry name" value="EFG_C"/>
    <property type="match status" value="1"/>
</dbReference>
<dbReference type="PANTHER" id="PTHR43261">
    <property type="entry name" value="TRANSLATION ELONGATION FACTOR G-RELATED"/>
    <property type="match status" value="1"/>
</dbReference>
<dbReference type="PANTHER" id="PTHR43261:SF1">
    <property type="entry name" value="RIBOSOME-RELEASING FACTOR 2, MITOCHONDRIAL"/>
    <property type="match status" value="1"/>
</dbReference>
<reference evidence="7 8" key="1">
    <citation type="submission" date="2017-08" db="EMBL/GenBank/DDBJ databases">
        <authorList>
            <person name="de Groot N.N."/>
        </authorList>
    </citation>
    <scope>NUCLEOTIDE SEQUENCE [LARGE SCALE GENOMIC DNA]</scope>
    <source>
        <strain evidence="7 8">HM2</strain>
    </source>
</reference>
<dbReference type="PROSITE" id="PS00301">
    <property type="entry name" value="G_TR_1"/>
    <property type="match status" value="1"/>
</dbReference>
<proteinExistence type="predicted"/>
<keyword evidence="2 7" id="KW-0251">Elongation factor</keyword>
<dbReference type="Proteomes" id="UP000255423">
    <property type="component" value="Unassembled WGS sequence"/>
</dbReference>
<feature type="domain" description="Tr-type G" evidence="6">
    <location>
        <begin position="3"/>
        <end position="282"/>
    </location>
</feature>
<dbReference type="GO" id="GO:0003924">
    <property type="term" value="F:GTPase activity"/>
    <property type="evidence" value="ECO:0007669"/>
    <property type="project" value="InterPro"/>
</dbReference>
<dbReference type="Pfam" id="PF00679">
    <property type="entry name" value="EFG_C"/>
    <property type="match status" value="1"/>
</dbReference>
<dbReference type="PRINTS" id="PR00315">
    <property type="entry name" value="ELONGATNFCT"/>
</dbReference>
<gene>
    <name evidence="7" type="ORF">SAMN05661053_1792</name>
</gene>
<dbReference type="Gene3D" id="3.30.230.10">
    <property type="match status" value="1"/>
</dbReference>
<evidence type="ECO:0000256" key="3">
    <source>
        <dbReference type="ARBA" id="ARBA00022917"/>
    </source>
</evidence>
<keyword evidence="4" id="KW-0342">GTP-binding</keyword>
<dbReference type="InterPro" id="IPR000640">
    <property type="entry name" value="EFG_V-like"/>
</dbReference>
<evidence type="ECO:0000256" key="2">
    <source>
        <dbReference type="ARBA" id="ARBA00022768"/>
    </source>
</evidence>
<evidence type="ECO:0000256" key="4">
    <source>
        <dbReference type="ARBA" id="ARBA00023134"/>
    </source>
</evidence>
<dbReference type="InterPro" id="IPR000795">
    <property type="entry name" value="T_Tr_GTP-bd_dom"/>
</dbReference>
<dbReference type="Gene3D" id="3.30.70.870">
    <property type="entry name" value="Elongation Factor G (Translational Gtpase), domain 3"/>
    <property type="match status" value="1"/>
</dbReference>
<dbReference type="GO" id="GO:0032790">
    <property type="term" value="P:ribosome disassembly"/>
    <property type="evidence" value="ECO:0007669"/>
    <property type="project" value="TreeGrafter"/>
</dbReference>
<dbReference type="NCBIfam" id="TIGR00231">
    <property type="entry name" value="small_GTP"/>
    <property type="match status" value="1"/>
</dbReference>
<dbReference type="InterPro" id="IPR027417">
    <property type="entry name" value="P-loop_NTPase"/>
</dbReference>
<dbReference type="Pfam" id="PF14492">
    <property type="entry name" value="EFG_III"/>
    <property type="match status" value="1"/>
</dbReference>
<dbReference type="SUPFAM" id="SSF52540">
    <property type="entry name" value="P-loop containing nucleoside triphosphate hydrolases"/>
    <property type="match status" value="1"/>
</dbReference>
<dbReference type="CDD" id="cd03713">
    <property type="entry name" value="EFG_mtEFG_C"/>
    <property type="match status" value="1"/>
</dbReference>
<accession>A0A380S590</accession>
<dbReference type="Pfam" id="PF00009">
    <property type="entry name" value="GTP_EFTU"/>
    <property type="match status" value="1"/>
</dbReference>
<dbReference type="AlphaFoldDB" id="A0A380S590"/>
<keyword evidence="1" id="KW-0547">Nucleotide-binding</keyword>
<dbReference type="GO" id="GO:0003746">
    <property type="term" value="F:translation elongation factor activity"/>
    <property type="evidence" value="ECO:0007669"/>
    <property type="project" value="UniProtKB-KW"/>
</dbReference>
<dbReference type="Gene3D" id="3.40.50.300">
    <property type="entry name" value="P-loop containing nucleotide triphosphate hydrolases"/>
    <property type="match status" value="1"/>
</dbReference>
<evidence type="ECO:0000259" key="6">
    <source>
        <dbReference type="PROSITE" id="PS51722"/>
    </source>
</evidence>
<dbReference type="Gene3D" id="3.30.70.240">
    <property type="match status" value="1"/>
</dbReference>
<organism evidence="7 8">
    <name type="scientific">Fibrobacter succinogenes</name>
    <name type="common">Bacteroides succinogenes</name>
    <dbReference type="NCBI Taxonomy" id="833"/>
    <lineage>
        <taxon>Bacteria</taxon>
        <taxon>Pseudomonadati</taxon>
        <taxon>Fibrobacterota</taxon>
        <taxon>Fibrobacteria</taxon>
        <taxon>Fibrobacterales</taxon>
        <taxon>Fibrobacteraceae</taxon>
        <taxon>Fibrobacter</taxon>
    </lineage>
</organism>
<name>A0A380S590_FIBSU</name>
<dbReference type="EMBL" id="UHJL01000002">
    <property type="protein sequence ID" value="SUQ24392.1"/>
    <property type="molecule type" value="Genomic_DNA"/>
</dbReference>
<dbReference type="InterPro" id="IPR031157">
    <property type="entry name" value="G_TR_CS"/>
</dbReference>
<evidence type="ECO:0000256" key="5">
    <source>
        <dbReference type="ARBA" id="ARBA00024731"/>
    </source>
</evidence>
<protein>
    <submittedName>
        <fullName evidence="7">Elongation factor G</fullName>
    </submittedName>
</protein>
<evidence type="ECO:0000313" key="8">
    <source>
        <dbReference type="Proteomes" id="UP000255423"/>
    </source>
</evidence>
<dbReference type="InterPro" id="IPR035647">
    <property type="entry name" value="EFG_III/V"/>
</dbReference>
<comment type="function">
    <text evidence="5">Catalyzes the GTP-dependent ribosomal translocation step during translation elongation. During this step, the ribosome changes from the pre-translocational (PRE) to the post-translocational (POST) state as the newly formed A-site-bound peptidyl-tRNA and P-site-bound deacylated tRNA move to the P and E sites, respectively. Catalyzes the coordinated movement of the two tRNA molecules, the mRNA and conformational changes in the ribosome.</text>
</comment>
<dbReference type="GO" id="GO:0005525">
    <property type="term" value="F:GTP binding"/>
    <property type="evidence" value="ECO:0007669"/>
    <property type="project" value="UniProtKB-KW"/>
</dbReference>
<dbReference type="RefSeq" id="WP_109572898.1">
    <property type="nucleotide sequence ID" value="NZ_UHJL01000002.1"/>
</dbReference>
<dbReference type="SUPFAM" id="SSF54980">
    <property type="entry name" value="EF-G C-terminal domain-like"/>
    <property type="match status" value="2"/>
</dbReference>
<dbReference type="PROSITE" id="PS51722">
    <property type="entry name" value="G_TR_2"/>
    <property type="match status" value="1"/>
</dbReference>
<keyword evidence="3" id="KW-0648">Protein biosynthesis</keyword>
<dbReference type="FunFam" id="3.30.70.240:FF:000001">
    <property type="entry name" value="Elongation factor G"/>
    <property type="match status" value="1"/>
</dbReference>